<feature type="transmembrane region" description="Helical" evidence="1">
    <location>
        <begin position="76"/>
        <end position="97"/>
    </location>
</feature>
<gene>
    <name evidence="2" type="ORF">SAMN04487947_1208</name>
</gene>
<evidence type="ECO:0000256" key="1">
    <source>
        <dbReference type="SAM" id="Phobius"/>
    </source>
</evidence>
<evidence type="ECO:0000313" key="3">
    <source>
        <dbReference type="Proteomes" id="UP000198531"/>
    </source>
</evidence>
<sequence length="98" mass="11298">MVNAKLTLKTLAEIDIEWISELLIGSSIVYLMLAIMLDTEISRLEQAGIWSIGIFYSLATQIYLPNKWLRTALRRLWAIFKWLLMFVSTIFGVLNGVF</sequence>
<feature type="transmembrane region" description="Helical" evidence="1">
    <location>
        <begin position="18"/>
        <end position="35"/>
    </location>
</feature>
<protein>
    <submittedName>
        <fullName evidence="2">Uncharacterized protein</fullName>
    </submittedName>
</protein>
<proteinExistence type="predicted"/>
<organism evidence="2 3">
    <name type="scientific">Halogeometricum rufum</name>
    <dbReference type="NCBI Taxonomy" id="553469"/>
    <lineage>
        <taxon>Archaea</taxon>
        <taxon>Methanobacteriati</taxon>
        <taxon>Methanobacteriota</taxon>
        <taxon>Stenosarchaea group</taxon>
        <taxon>Halobacteria</taxon>
        <taxon>Halobacteriales</taxon>
        <taxon>Haloferacaceae</taxon>
        <taxon>Halogeometricum</taxon>
    </lineage>
</organism>
<evidence type="ECO:0000313" key="2">
    <source>
        <dbReference type="EMBL" id="SFR41977.1"/>
    </source>
</evidence>
<reference evidence="3" key="1">
    <citation type="submission" date="2016-10" db="EMBL/GenBank/DDBJ databases">
        <authorList>
            <person name="Varghese N."/>
            <person name="Submissions S."/>
        </authorList>
    </citation>
    <scope>NUCLEOTIDE SEQUENCE [LARGE SCALE GENOMIC DNA]</scope>
    <source>
        <strain evidence="3">CGMCC 1.7736</strain>
    </source>
</reference>
<keyword evidence="1" id="KW-0812">Transmembrane</keyword>
<keyword evidence="1" id="KW-0472">Membrane</keyword>
<name>A0A1I6GIS7_9EURY</name>
<dbReference type="AlphaFoldDB" id="A0A1I6GIS7"/>
<accession>A0A1I6GIS7</accession>
<dbReference type="EMBL" id="FOYT01000001">
    <property type="protein sequence ID" value="SFR41977.1"/>
    <property type="molecule type" value="Genomic_DNA"/>
</dbReference>
<dbReference type="STRING" id="553469.SAMN04487947_1208"/>
<keyword evidence="1" id="KW-1133">Transmembrane helix</keyword>
<dbReference type="Proteomes" id="UP000198531">
    <property type="component" value="Unassembled WGS sequence"/>
</dbReference>
<feature type="transmembrane region" description="Helical" evidence="1">
    <location>
        <begin position="47"/>
        <end position="64"/>
    </location>
</feature>
<keyword evidence="3" id="KW-1185">Reference proteome</keyword>